<evidence type="ECO:0000256" key="7">
    <source>
        <dbReference type="SAM" id="MobiDB-lite"/>
    </source>
</evidence>
<keyword evidence="5" id="KW-0539">Nucleus</keyword>
<feature type="region of interest" description="Disordered" evidence="7">
    <location>
        <begin position="128"/>
        <end position="150"/>
    </location>
</feature>
<dbReference type="InterPro" id="IPR028160">
    <property type="entry name" value="Slx9-like"/>
</dbReference>
<dbReference type="GO" id="GO:0005730">
    <property type="term" value="C:nucleolus"/>
    <property type="evidence" value="ECO:0007669"/>
    <property type="project" value="UniProtKB-SubCell"/>
</dbReference>
<evidence type="ECO:0000256" key="2">
    <source>
        <dbReference type="ARBA" id="ARBA00011022"/>
    </source>
</evidence>
<comment type="function">
    <text evidence="6">Involved in ribosome biogenesis. Required for normal pre-rRNA processing in internal transcribed spacer 1 (ITS1). May be involved in the movements of the replication forks.</text>
</comment>
<evidence type="ECO:0000256" key="4">
    <source>
        <dbReference type="ARBA" id="ARBA00021321"/>
    </source>
</evidence>
<organism evidence="8 9">
    <name type="scientific">Yarrowia lipolytica</name>
    <name type="common">Candida lipolytica</name>
    <dbReference type="NCBI Taxonomy" id="4952"/>
    <lineage>
        <taxon>Eukaryota</taxon>
        <taxon>Fungi</taxon>
        <taxon>Dikarya</taxon>
        <taxon>Ascomycota</taxon>
        <taxon>Saccharomycotina</taxon>
        <taxon>Dipodascomycetes</taxon>
        <taxon>Dipodascales</taxon>
        <taxon>Dipodascales incertae sedis</taxon>
        <taxon>Yarrowia</taxon>
    </lineage>
</organism>
<comment type="subcellular location">
    <subcellularLocation>
        <location evidence="1">Nucleus</location>
        <location evidence="1">Nucleolus</location>
    </subcellularLocation>
</comment>
<dbReference type="AlphaFoldDB" id="A0A371BYA6"/>
<dbReference type="EMBL" id="KZ859180">
    <property type="protein sequence ID" value="RDW22660.1"/>
    <property type="molecule type" value="Genomic_DNA"/>
</dbReference>
<sequence length="204" mass="22997">MNEGNTQFLYKAKATKKDKAAAKRERHHTKLSKRGGISKADLKRKKPIHDRPFDYGNPLKNEAAMRPVSQGVTSVNKGTPLPPADIDAIMADGATAKEIKRQQRQEARRQRIRETETLAANLDDLLDPLKAENGGRTREKLDHTPNPRNARGNEAIIKAETKRFNKILNSKEYQASPFASLQAFLKTQIPQNEPAQPKDKKMHM</sequence>
<dbReference type="Pfam" id="PF15341">
    <property type="entry name" value="SLX9"/>
    <property type="match status" value="1"/>
</dbReference>
<gene>
    <name evidence="8" type="ORF">B0I71DRAFT_105133</name>
</gene>
<proteinExistence type="inferred from homology"/>
<name>A0A371BYA6_YARLL</name>
<dbReference type="Proteomes" id="UP000256601">
    <property type="component" value="Unassembled WGS sequence"/>
</dbReference>
<feature type="compositionally biased region" description="Basic and acidic residues" evidence="7">
    <location>
        <begin position="128"/>
        <end position="145"/>
    </location>
</feature>
<accession>A0A371BYA6</accession>
<evidence type="ECO:0000256" key="3">
    <source>
        <dbReference type="ARBA" id="ARBA00011523"/>
    </source>
</evidence>
<reference evidence="8 9" key="1">
    <citation type="submission" date="2018-07" db="EMBL/GenBank/DDBJ databases">
        <title>Draft Genome Assemblies for Five Robust Yarrowia lipolytica Strains Exhibiting High Lipid Production and Pentose Sugar Utilization and Sugar Alcohol Secretion from Undetoxified Lignocellulosic Biomass Hydrolysates.</title>
        <authorList>
            <consortium name="DOE Joint Genome Institute"/>
            <person name="Walker C."/>
            <person name="Ryu S."/>
            <person name="Na H."/>
            <person name="Zane M."/>
            <person name="LaButti K."/>
            <person name="Lipzen A."/>
            <person name="Haridas S."/>
            <person name="Barry K."/>
            <person name="Grigoriev I.V."/>
            <person name="Quarterman J."/>
            <person name="Slininger P."/>
            <person name="Dien B."/>
            <person name="Trinh C.T."/>
        </authorList>
    </citation>
    <scope>NUCLEOTIDE SEQUENCE [LARGE SCALE GENOMIC DNA]</scope>
    <source>
        <strain evidence="8 9">YB392</strain>
    </source>
</reference>
<dbReference type="VEuPathDB" id="FungiDB:YALI1_B04466g"/>
<dbReference type="VEuPathDB" id="FungiDB:YALI0_B02970g"/>
<comment type="similarity">
    <text evidence="2">Belongs to the SLX9 family.</text>
</comment>
<dbReference type="GO" id="GO:0030686">
    <property type="term" value="C:90S preribosome"/>
    <property type="evidence" value="ECO:0007669"/>
    <property type="project" value="InterPro"/>
</dbReference>
<evidence type="ECO:0000256" key="6">
    <source>
        <dbReference type="ARBA" id="ARBA00025083"/>
    </source>
</evidence>
<evidence type="ECO:0000256" key="1">
    <source>
        <dbReference type="ARBA" id="ARBA00004604"/>
    </source>
</evidence>
<evidence type="ECO:0000313" key="9">
    <source>
        <dbReference type="Proteomes" id="UP000256601"/>
    </source>
</evidence>
<evidence type="ECO:0000313" key="8">
    <source>
        <dbReference type="EMBL" id="RDW22660.1"/>
    </source>
</evidence>
<evidence type="ECO:0000256" key="5">
    <source>
        <dbReference type="ARBA" id="ARBA00023242"/>
    </source>
</evidence>
<feature type="region of interest" description="Disordered" evidence="7">
    <location>
        <begin position="1"/>
        <end position="62"/>
    </location>
</feature>
<dbReference type="GO" id="GO:0030688">
    <property type="term" value="C:preribosome, small subunit precursor"/>
    <property type="evidence" value="ECO:0007669"/>
    <property type="project" value="InterPro"/>
</dbReference>
<protein>
    <recommendedName>
        <fullName evidence="4">Ribosome biogenesis protein SLX9</fullName>
    </recommendedName>
</protein>
<feature type="compositionally biased region" description="Basic residues" evidence="7">
    <location>
        <begin position="24"/>
        <end position="33"/>
    </location>
</feature>
<comment type="subunit">
    <text evidence="3">Interacts with the 35S, 23S and 20S pre-rRNAs and with the U3 snoRNA.</text>
</comment>
<dbReference type="GO" id="GO:0000462">
    <property type="term" value="P:maturation of SSU-rRNA from tricistronic rRNA transcript (SSU-rRNA, 5.8S rRNA, LSU-rRNA)"/>
    <property type="evidence" value="ECO:0007669"/>
    <property type="project" value="InterPro"/>
</dbReference>
<feature type="non-terminal residue" evidence="8">
    <location>
        <position position="204"/>
    </location>
</feature>